<gene>
    <name evidence="1" type="ORF">KPS_002376</name>
</gene>
<dbReference type="EMBL" id="CP133659">
    <property type="protein sequence ID" value="WMW64364.1"/>
    <property type="molecule type" value="Genomic_DNA"/>
</dbReference>
<keyword evidence="2" id="KW-1185">Reference proteome</keyword>
<dbReference type="InterPro" id="IPR011101">
    <property type="entry name" value="DUF5131"/>
</dbReference>
<organism evidence="1 2">
    <name type="scientific">Nitratidesulfovibrio liaohensis</name>
    <dbReference type="NCBI Taxonomy" id="2604158"/>
    <lineage>
        <taxon>Bacteria</taxon>
        <taxon>Pseudomonadati</taxon>
        <taxon>Thermodesulfobacteriota</taxon>
        <taxon>Desulfovibrionia</taxon>
        <taxon>Desulfovibrionales</taxon>
        <taxon>Desulfovibrionaceae</taxon>
        <taxon>Nitratidesulfovibrio</taxon>
    </lineage>
</organism>
<sequence>MATNTRIEWADATINPLVGCSKVSPACDNCYAERMAARMVHNPAVAHRYAGTVDAHGKWTGKINYVTSQMKKALRWRKPQRIFVGSMSDLFHPSVPDEHLDQVFAYMLASHTLANCANHTFMLLTKRPDRMREYLSAGPSALIERWAKAGDGWIILDNEDVCFSETIESIASWGPQLDYRPWAYTHQLFPLPNVWLGTTVEDQARADERVPELLATPGALHFVSCEPLLGPVDLSPWLEEILHEDEVGVENGNQTLPMELGMPCMHDPWIFGLRWVIAGGETGPGARPSHPDWFRSLRDQCKAHDVPFFFKSWGQWSNTNAGLVACYNLDAYGWWTEKGFAPHGVGSIFENQMCMFNVGKARSGRLLDGVEHNAIPAGRG</sequence>
<proteinExistence type="predicted"/>
<name>A0ABY9R0S6_9BACT</name>
<dbReference type="Pfam" id="PF07505">
    <property type="entry name" value="DUF5131"/>
    <property type="match status" value="1"/>
</dbReference>
<evidence type="ECO:0000313" key="1">
    <source>
        <dbReference type="EMBL" id="WMW64364.1"/>
    </source>
</evidence>
<reference evidence="1" key="1">
    <citation type="submission" date="2023-09" db="EMBL/GenBank/DDBJ databases">
        <authorList>
            <consortium name="CW5 consortium"/>
            <person name="Lu C.-W."/>
        </authorList>
    </citation>
    <scope>NUCLEOTIDE SEQUENCE</scope>
    <source>
        <strain evidence="1">KPS</strain>
    </source>
</reference>
<dbReference type="Proteomes" id="UP001180616">
    <property type="component" value="Chromosome"/>
</dbReference>
<protein>
    <submittedName>
        <fullName evidence="1">Phage Gp37/Gp68 family protein</fullName>
    </submittedName>
</protein>
<evidence type="ECO:0000313" key="2">
    <source>
        <dbReference type="Proteomes" id="UP001180616"/>
    </source>
</evidence>
<dbReference type="RefSeq" id="WP_309540457.1">
    <property type="nucleotide sequence ID" value="NZ_CP133659.1"/>
</dbReference>
<accession>A0ABY9R0S6</accession>